<comment type="function">
    <text evidence="2 11">Endonuclease that specifically degrades the RNA of RNA-DNA hybrids.</text>
</comment>
<dbReference type="CDD" id="cd09278">
    <property type="entry name" value="RNase_HI_prokaryote_like"/>
    <property type="match status" value="1"/>
</dbReference>
<evidence type="ECO:0000256" key="5">
    <source>
        <dbReference type="ARBA" id="ARBA00012180"/>
    </source>
</evidence>
<dbReference type="PROSITE" id="PS50879">
    <property type="entry name" value="RNASE_H_1"/>
    <property type="match status" value="1"/>
</dbReference>
<evidence type="ECO:0000256" key="1">
    <source>
        <dbReference type="ARBA" id="ARBA00000077"/>
    </source>
</evidence>
<reference evidence="13" key="1">
    <citation type="submission" date="2020-07" db="EMBL/GenBank/DDBJ databases">
        <title>Huge and variable diversity of episymbiotic CPR bacteria and DPANN archaea in groundwater ecosystems.</title>
        <authorList>
            <person name="He C.Y."/>
            <person name="Keren R."/>
            <person name="Whittaker M."/>
            <person name="Farag I.F."/>
            <person name="Doudna J."/>
            <person name="Cate J.H.D."/>
            <person name="Banfield J.F."/>
        </authorList>
    </citation>
    <scope>NUCLEOTIDE SEQUENCE</scope>
    <source>
        <strain evidence="13">NC_groundwater_1664_Pr3_B-0.1um_52_9</strain>
    </source>
</reference>
<dbReference type="GO" id="GO:0004523">
    <property type="term" value="F:RNA-DNA hybrid ribonuclease activity"/>
    <property type="evidence" value="ECO:0007669"/>
    <property type="project" value="UniProtKB-UniRule"/>
</dbReference>
<evidence type="ECO:0000256" key="6">
    <source>
        <dbReference type="ARBA" id="ARBA00022722"/>
    </source>
</evidence>
<dbReference type="Pfam" id="PF00075">
    <property type="entry name" value="RNase_H"/>
    <property type="match status" value="1"/>
</dbReference>
<organism evidence="13 14">
    <name type="scientific">Desulfomonile tiedjei</name>
    <dbReference type="NCBI Taxonomy" id="2358"/>
    <lineage>
        <taxon>Bacteria</taxon>
        <taxon>Pseudomonadati</taxon>
        <taxon>Thermodesulfobacteriota</taxon>
        <taxon>Desulfomonilia</taxon>
        <taxon>Desulfomonilales</taxon>
        <taxon>Desulfomonilaceae</taxon>
        <taxon>Desulfomonile</taxon>
    </lineage>
</organism>
<dbReference type="SUPFAM" id="SSF53098">
    <property type="entry name" value="Ribonuclease H-like"/>
    <property type="match status" value="1"/>
</dbReference>
<comment type="subcellular location">
    <subcellularLocation>
        <location evidence="11">Cytoplasm</location>
    </subcellularLocation>
</comment>
<feature type="binding site" evidence="11">
    <location>
        <position position="78"/>
    </location>
    <ligand>
        <name>Mg(2+)</name>
        <dbReference type="ChEBI" id="CHEBI:18420"/>
        <label>1</label>
    </ligand>
</feature>
<evidence type="ECO:0000256" key="3">
    <source>
        <dbReference type="ARBA" id="ARBA00005300"/>
    </source>
</evidence>
<comment type="cofactor">
    <cofactor evidence="11">
        <name>Mg(2+)</name>
        <dbReference type="ChEBI" id="CHEBI:18420"/>
    </cofactor>
    <text evidence="11">Binds 1 Mg(2+) ion per subunit. May bind a second metal ion at a regulatory site, or after substrate binding.</text>
</comment>
<comment type="similarity">
    <text evidence="3 11">Belongs to the RNase H family.</text>
</comment>
<accession>A0A9D6V4M0</accession>
<evidence type="ECO:0000313" key="14">
    <source>
        <dbReference type="Proteomes" id="UP000807825"/>
    </source>
</evidence>
<dbReference type="NCBIfam" id="NF001236">
    <property type="entry name" value="PRK00203.1"/>
    <property type="match status" value="1"/>
</dbReference>
<evidence type="ECO:0000256" key="2">
    <source>
        <dbReference type="ARBA" id="ARBA00004065"/>
    </source>
</evidence>
<dbReference type="InterPro" id="IPR022892">
    <property type="entry name" value="RNaseHI"/>
</dbReference>
<dbReference type="GO" id="GO:0003676">
    <property type="term" value="F:nucleic acid binding"/>
    <property type="evidence" value="ECO:0007669"/>
    <property type="project" value="InterPro"/>
</dbReference>
<feature type="binding site" evidence="11">
    <location>
        <position position="56"/>
    </location>
    <ligand>
        <name>Mg(2+)</name>
        <dbReference type="ChEBI" id="CHEBI:18420"/>
        <label>1</label>
    </ligand>
</feature>
<dbReference type="EMBL" id="JACRDE010000477">
    <property type="protein sequence ID" value="MBI5251432.1"/>
    <property type="molecule type" value="Genomic_DNA"/>
</dbReference>
<evidence type="ECO:0000256" key="4">
    <source>
        <dbReference type="ARBA" id="ARBA00011245"/>
    </source>
</evidence>
<comment type="catalytic activity">
    <reaction evidence="1 11">
        <text>Endonucleolytic cleavage to 5'-phosphomonoester.</text>
        <dbReference type="EC" id="3.1.26.4"/>
    </reaction>
</comment>
<dbReference type="HAMAP" id="MF_00042">
    <property type="entry name" value="RNase_H"/>
    <property type="match status" value="1"/>
</dbReference>
<feature type="binding site" evidence="11">
    <location>
        <position position="18"/>
    </location>
    <ligand>
        <name>Mg(2+)</name>
        <dbReference type="ChEBI" id="CHEBI:18420"/>
        <label>1</label>
    </ligand>
</feature>
<dbReference type="Gene3D" id="3.30.420.10">
    <property type="entry name" value="Ribonuclease H-like superfamily/Ribonuclease H"/>
    <property type="match status" value="1"/>
</dbReference>
<dbReference type="GO" id="GO:0000287">
    <property type="term" value="F:magnesium ion binding"/>
    <property type="evidence" value="ECO:0007669"/>
    <property type="project" value="UniProtKB-UniRule"/>
</dbReference>
<evidence type="ECO:0000259" key="12">
    <source>
        <dbReference type="PROSITE" id="PS50879"/>
    </source>
</evidence>
<dbReference type="InterPro" id="IPR012337">
    <property type="entry name" value="RNaseH-like_sf"/>
</dbReference>
<dbReference type="EC" id="3.1.26.4" evidence="5 11"/>
<keyword evidence="8 11" id="KW-0255">Endonuclease</keyword>
<dbReference type="GO" id="GO:0043137">
    <property type="term" value="P:DNA replication, removal of RNA primer"/>
    <property type="evidence" value="ECO:0007669"/>
    <property type="project" value="TreeGrafter"/>
</dbReference>
<evidence type="ECO:0000256" key="10">
    <source>
        <dbReference type="ARBA" id="ARBA00022842"/>
    </source>
</evidence>
<evidence type="ECO:0000313" key="13">
    <source>
        <dbReference type="EMBL" id="MBI5251432.1"/>
    </source>
</evidence>
<gene>
    <name evidence="11 13" type="primary">rnhA</name>
    <name evidence="13" type="ORF">HY912_18240</name>
</gene>
<protein>
    <recommendedName>
        <fullName evidence="5 11">Ribonuclease H</fullName>
        <shortName evidence="11">RNase H</shortName>
        <ecNumber evidence="5 11">3.1.26.4</ecNumber>
    </recommendedName>
</protein>
<sequence>MSDTRTQTSETTVEVFTDGACSGNPGPGGWGALMRYKGVEKQLSGGEANTTNNRMEMIAAIRALEALKRPSKVKITTDSQYLMKGITEWIHNWKKRGWINSQRQPVKNADLWKRLDSLVSKHDVEWSWVRGHNSHVENELVDSLARQALKKFV</sequence>
<evidence type="ECO:0000256" key="8">
    <source>
        <dbReference type="ARBA" id="ARBA00022759"/>
    </source>
</evidence>
<feature type="binding site" evidence="11">
    <location>
        <position position="18"/>
    </location>
    <ligand>
        <name>Mg(2+)</name>
        <dbReference type="ChEBI" id="CHEBI:18420"/>
        <label>2</label>
    </ligand>
</feature>
<dbReference type="InterPro" id="IPR002156">
    <property type="entry name" value="RNaseH_domain"/>
</dbReference>
<keyword evidence="6 11" id="KW-0540">Nuclease</keyword>
<keyword evidence="9 11" id="KW-0378">Hydrolase</keyword>
<feature type="binding site" evidence="11">
    <location>
        <position position="142"/>
    </location>
    <ligand>
        <name>Mg(2+)</name>
        <dbReference type="ChEBI" id="CHEBI:18420"/>
        <label>2</label>
    </ligand>
</feature>
<keyword evidence="10 11" id="KW-0460">Magnesium</keyword>
<dbReference type="PANTHER" id="PTHR10642:SF26">
    <property type="entry name" value="RIBONUCLEASE H1"/>
    <property type="match status" value="1"/>
</dbReference>
<dbReference type="AlphaFoldDB" id="A0A9D6V4M0"/>
<feature type="domain" description="RNase H type-1" evidence="12">
    <location>
        <begin position="9"/>
        <end position="150"/>
    </location>
</feature>
<dbReference type="PANTHER" id="PTHR10642">
    <property type="entry name" value="RIBONUCLEASE H1"/>
    <property type="match status" value="1"/>
</dbReference>
<evidence type="ECO:0000256" key="7">
    <source>
        <dbReference type="ARBA" id="ARBA00022723"/>
    </source>
</evidence>
<comment type="subunit">
    <text evidence="4 11">Monomer.</text>
</comment>
<dbReference type="GO" id="GO:0005737">
    <property type="term" value="C:cytoplasm"/>
    <property type="evidence" value="ECO:0007669"/>
    <property type="project" value="UniProtKB-SubCell"/>
</dbReference>
<dbReference type="Proteomes" id="UP000807825">
    <property type="component" value="Unassembled WGS sequence"/>
</dbReference>
<dbReference type="InterPro" id="IPR050092">
    <property type="entry name" value="RNase_H"/>
</dbReference>
<name>A0A9D6V4M0_9BACT</name>
<comment type="caution">
    <text evidence="13">The sequence shown here is derived from an EMBL/GenBank/DDBJ whole genome shotgun (WGS) entry which is preliminary data.</text>
</comment>
<evidence type="ECO:0000256" key="11">
    <source>
        <dbReference type="HAMAP-Rule" id="MF_00042"/>
    </source>
</evidence>
<dbReference type="FunFam" id="3.30.420.10:FF:000089">
    <property type="entry name" value="Ribonuclease H"/>
    <property type="match status" value="1"/>
</dbReference>
<keyword evidence="7 11" id="KW-0479">Metal-binding</keyword>
<proteinExistence type="inferred from homology"/>
<evidence type="ECO:0000256" key="9">
    <source>
        <dbReference type="ARBA" id="ARBA00022801"/>
    </source>
</evidence>
<dbReference type="InterPro" id="IPR036397">
    <property type="entry name" value="RNaseH_sf"/>
</dbReference>
<keyword evidence="11" id="KW-0963">Cytoplasm</keyword>